<keyword evidence="7" id="KW-0472">Membrane</keyword>
<dbReference type="InterPro" id="IPR029063">
    <property type="entry name" value="SAM-dependent_MTases_sf"/>
</dbReference>
<dbReference type="GO" id="GO:0016126">
    <property type="term" value="P:sterol biosynthetic process"/>
    <property type="evidence" value="ECO:0007669"/>
    <property type="project" value="TreeGrafter"/>
</dbReference>
<evidence type="ECO:0000256" key="7">
    <source>
        <dbReference type="SAM" id="Phobius"/>
    </source>
</evidence>
<gene>
    <name evidence="9" type="ORF">TrCOL_g12854</name>
</gene>
<keyword evidence="2 5" id="KW-0808">Transferase</keyword>
<dbReference type="InterPro" id="IPR030384">
    <property type="entry name" value="MeTrfase_SMT"/>
</dbReference>
<keyword evidence="7" id="KW-0812">Transmembrane</keyword>
<keyword evidence="1 5" id="KW-0489">Methyltransferase</keyword>
<organism evidence="9 10">
    <name type="scientific">Triparma columacea</name>
    <dbReference type="NCBI Taxonomy" id="722753"/>
    <lineage>
        <taxon>Eukaryota</taxon>
        <taxon>Sar</taxon>
        <taxon>Stramenopiles</taxon>
        <taxon>Ochrophyta</taxon>
        <taxon>Bolidophyceae</taxon>
        <taxon>Parmales</taxon>
        <taxon>Triparmaceae</taxon>
        <taxon>Triparma</taxon>
    </lineage>
</organism>
<feature type="transmembrane region" description="Helical" evidence="7">
    <location>
        <begin position="39"/>
        <end position="56"/>
    </location>
</feature>
<dbReference type="Pfam" id="PF08241">
    <property type="entry name" value="Methyltransf_11"/>
    <property type="match status" value="1"/>
</dbReference>
<protein>
    <recommendedName>
        <fullName evidence="6">Methyltransferase</fullName>
        <ecNumber evidence="6">2.1.1.-</ecNumber>
    </recommendedName>
</protein>
<evidence type="ECO:0000256" key="2">
    <source>
        <dbReference type="ARBA" id="ARBA00022679"/>
    </source>
</evidence>
<keyword evidence="3 5" id="KW-0949">S-adenosyl-L-methionine</keyword>
<dbReference type="InterPro" id="IPR013216">
    <property type="entry name" value="Methyltransf_11"/>
</dbReference>
<dbReference type="PANTHER" id="PTHR44068:SF1">
    <property type="entry name" value="HYPOTHETICAL LOC100005854"/>
    <property type="match status" value="1"/>
</dbReference>
<dbReference type="InterPro" id="IPR050447">
    <property type="entry name" value="Erg6_SMT_methyltransf"/>
</dbReference>
<evidence type="ECO:0000256" key="5">
    <source>
        <dbReference type="PROSITE-ProRule" id="PRU01022"/>
    </source>
</evidence>
<comment type="caution">
    <text evidence="9">The sequence shown here is derived from an EMBL/GenBank/DDBJ whole genome shotgun (WGS) entry which is preliminary data.</text>
</comment>
<dbReference type="AlphaFoldDB" id="A0A9W7GF75"/>
<evidence type="ECO:0000256" key="1">
    <source>
        <dbReference type="ARBA" id="ARBA00022603"/>
    </source>
</evidence>
<keyword evidence="10" id="KW-1185">Reference proteome</keyword>
<dbReference type="OrthoDB" id="540004at2759"/>
<proteinExistence type="inferred from homology"/>
<evidence type="ECO:0000256" key="3">
    <source>
        <dbReference type="ARBA" id="ARBA00022691"/>
    </source>
</evidence>
<evidence type="ECO:0000256" key="4">
    <source>
        <dbReference type="ARBA" id="ARBA00038188"/>
    </source>
</evidence>
<keyword evidence="7" id="KW-1133">Transmembrane helix</keyword>
<dbReference type="Gene3D" id="3.40.50.150">
    <property type="entry name" value="Vaccinia Virus protein VP39"/>
    <property type="match status" value="1"/>
</dbReference>
<evidence type="ECO:0000259" key="8">
    <source>
        <dbReference type="PROSITE" id="PS51685"/>
    </source>
</evidence>
<evidence type="ECO:0000256" key="6">
    <source>
        <dbReference type="RuleBase" id="RU362025"/>
    </source>
</evidence>
<accession>A0A9W7GF75</accession>
<dbReference type="Pfam" id="PF08498">
    <property type="entry name" value="Sterol_MT_C"/>
    <property type="match status" value="1"/>
</dbReference>
<dbReference type="InterPro" id="IPR013705">
    <property type="entry name" value="Sterol_MeTrfase_C"/>
</dbReference>
<dbReference type="GO" id="GO:0003838">
    <property type="term" value="F:sterol 24-C-methyltransferase activity"/>
    <property type="evidence" value="ECO:0007669"/>
    <property type="project" value="TreeGrafter"/>
</dbReference>
<evidence type="ECO:0000313" key="9">
    <source>
        <dbReference type="EMBL" id="GMI42875.1"/>
    </source>
</evidence>
<feature type="domain" description="SAM-dependent methyltransferase Erg6/SMT-type" evidence="8">
    <location>
        <begin position="125"/>
        <end position="420"/>
    </location>
</feature>
<dbReference type="CDD" id="cd02440">
    <property type="entry name" value="AdoMet_MTases"/>
    <property type="match status" value="1"/>
</dbReference>
<reference evidence="10" key="1">
    <citation type="journal article" date="2023" name="Commun. Biol.">
        <title>Genome analysis of Parmales, the sister group of diatoms, reveals the evolutionary specialization of diatoms from phago-mixotrophs to photoautotrophs.</title>
        <authorList>
            <person name="Ban H."/>
            <person name="Sato S."/>
            <person name="Yoshikawa S."/>
            <person name="Yamada K."/>
            <person name="Nakamura Y."/>
            <person name="Ichinomiya M."/>
            <person name="Sato N."/>
            <person name="Blanc-Mathieu R."/>
            <person name="Endo H."/>
            <person name="Kuwata A."/>
            <person name="Ogata H."/>
        </authorList>
    </citation>
    <scope>NUCLEOTIDE SEQUENCE [LARGE SCALE GENOMIC DNA]</scope>
</reference>
<dbReference type="PANTHER" id="PTHR44068">
    <property type="entry name" value="ZGC:194242"/>
    <property type="match status" value="1"/>
</dbReference>
<dbReference type="Proteomes" id="UP001165065">
    <property type="component" value="Unassembled WGS sequence"/>
</dbReference>
<dbReference type="PROSITE" id="PS51685">
    <property type="entry name" value="SAM_MT_ERG6_SMT"/>
    <property type="match status" value="1"/>
</dbReference>
<sequence length="420" mass="46817">MTSDTLKDNLLTHVLTPVLNYLPTPVSTTFKDLYASNPTSLVVLLLSSLLLIFQLFSRPISKSDRSFKSVTTLLNRGEKTNEDIDETVKRYEGLFTDARTDVGANTTEEAIGKRADEYKDMVSSFYDLVTDFYEYGWGQSFHFAPRFTHETFTESIYRAEHFLALKLGLSSSKKCVDVGCGVGGPMRNIARFTGADITGVTINEYQVKVGNRYCKEQGVDDICRSTQGDFQHLDQKFSPSTFDAAYQIEATCHSPNKTETFTQVATVLKPGGLFAGYEWVVLPENGYDSSNREHVRIKEGIEVGNGLPTLATGKQVKEALEKAGFEVLEAFDANRGQFASNEIPWYQTLKGNYTSLTGFRMSHVGRVCTHLMCTVLETLRVAPKGTVRVSSLLNATALDLVEGGEKQLFTPSYYFLARKR</sequence>
<comment type="similarity">
    <text evidence="4 5 6">Belongs to the class I-like SAM-binding methyltransferase superfamily. Erg6/SMT family.</text>
</comment>
<dbReference type="SUPFAM" id="SSF53335">
    <property type="entry name" value="S-adenosyl-L-methionine-dependent methyltransferases"/>
    <property type="match status" value="1"/>
</dbReference>
<dbReference type="GO" id="GO:0005783">
    <property type="term" value="C:endoplasmic reticulum"/>
    <property type="evidence" value="ECO:0007669"/>
    <property type="project" value="TreeGrafter"/>
</dbReference>
<dbReference type="GO" id="GO:0032259">
    <property type="term" value="P:methylation"/>
    <property type="evidence" value="ECO:0007669"/>
    <property type="project" value="UniProtKB-KW"/>
</dbReference>
<evidence type="ECO:0000313" key="10">
    <source>
        <dbReference type="Proteomes" id="UP001165065"/>
    </source>
</evidence>
<dbReference type="EC" id="2.1.1.-" evidence="6"/>
<dbReference type="EMBL" id="BRYA01000183">
    <property type="protein sequence ID" value="GMI42875.1"/>
    <property type="molecule type" value="Genomic_DNA"/>
</dbReference>
<name>A0A9W7GF75_9STRA</name>